<evidence type="ECO:0000256" key="7">
    <source>
        <dbReference type="ARBA" id="ARBA00023310"/>
    </source>
</evidence>
<keyword evidence="6 8" id="KW-0139">CF(1)</keyword>
<dbReference type="InterPro" id="IPR020781">
    <property type="entry name" value="ATPase_OSCP/d_CS"/>
</dbReference>
<dbReference type="RefSeq" id="WP_092670900.1">
    <property type="nucleotide sequence ID" value="NZ_BMDN01000004.1"/>
</dbReference>
<sequence length="262" mass="27312">MGSATREALAGTRAELAELGRAELPVAGDLLAATRVVAATPQLRTALTDNEVAPAEKRALAERVFGGRIAPAAVTLLVSAASQRWSSSADFLDGLEELGLRVAADAADAEVDAELYAFQRTVASDAELELALGSKLGSTDAKVKLVERLLAPVASPATTLVVRHLVQSPRGRRIGEMLRGAASVVADQRGFDVATVTTAVPLTDAQFARLEQSLGAQAGRRVRFDAIVDPSVLGGVRVQIGDDVIDGSVASRLNDLRQKLAG</sequence>
<keyword evidence="5 8" id="KW-0472">Membrane</keyword>
<evidence type="ECO:0000256" key="3">
    <source>
        <dbReference type="ARBA" id="ARBA00022781"/>
    </source>
</evidence>
<dbReference type="PANTHER" id="PTHR11910">
    <property type="entry name" value="ATP SYNTHASE DELTA CHAIN"/>
    <property type="match status" value="1"/>
</dbReference>
<evidence type="ECO:0000256" key="8">
    <source>
        <dbReference type="HAMAP-Rule" id="MF_01416"/>
    </source>
</evidence>
<keyword evidence="7 8" id="KW-0066">ATP synthesis</keyword>
<reference evidence="9" key="3">
    <citation type="submission" date="2022-06" db="EMBL/GenBank/DDBJ databases">
        <title>Genomic Encyclopedia of Type Strains, Phase III (KMG-III): the genomes of soil and plant-associated and newly described type strains.</title>
        <authorList>
            <person name="Whitman W."/>
        </authorList>
    </citation>
    <scope>NUCLEOTIDE SEQUENCE</scope>
    <source>
        <strain evidence="9">CPCC 202695</strain>
    </source>
</reference>
<comment type="subcellular location">
    <subcellularLocation>
        <location evidence="8">Cell membrane</location>
        <topology evidence="8">Peripheral membrane protein</topology>
    </subcellularLocation>
    <subcellularLocation>
        <location evidence="1">Membrane</location>
    </subcellularLocation>
</comment>
<gene>
    <name evidence="8" type="primary">atpH</name>
    <name evidence="9" type="ORF">BCL57_002499</name>
    <name evidence="10" type="ORF">SAMN04489721_1675</name>
</gene>
<dbReference type="STRING" id="589382.SAMN04489721_1675"/>
<evidence type="ECO:0000313" key="9">
    <source>
        <dbReference type="EMBL" id="MCP2368326.1"/>
    </source>
</evidence>
<evidence type="ECO:0000256" key="2">
    <source>
        <dbReference type="ARBA" id="ARBA00022448"/>
    </source>
</evidence>
<dbReference type="HAMAP" id="MF_01416">
    <property type="entry name" value="ATP_synth_delta_bact"/>
    <property type="match status" value="1"/>
</dbReference>
<dbReference type="GO" id="GO:0046933">
    <property type="term" value="F:proton-transporting ATP synthase activity, rotational mechanism"/>
    <property type="evidence" value="ECO:0007669"/>
    <property type="project" value="UniProtKB-UniRule"/>
</dbReference>
<dbReference type="EMBL" id="LT629755">
    <property type="protein sequence ID" value="SDS65163.1"/>
    <property type="molecule type" value="Genomic_DNA"/>
</dbReference>
<dbReference type="EMBL" id="SODL02000004">
    <property type="protein sequence ID" value="MCP2368326.1"/>
    <property type="molecule type" value="Genomic_DNA"/>
</dbReference>
<proteinExistence type="inferred from homology"/>
<keyword evidence="12" id="KW-1185">Reference proteome</keyword>
<protein>
    <recommendedName>
        <fullName evidence="8">ATP synthase subunit delta</fullName>
    </recommendedName>
    <alternativeName>
        <fullName evidence="8">ATP synthase F(1) sector subunit delta</fullName>
    </alternativeName>
    <alternativeName>
        <fullName evidence="8">F-type ATPase subunit delta</fullName>
        <shortName evidence="8">F-ATPase subunit delta</shortName>
    </alternativeName>
</protein>
<dbReference type="Proteomes" id="UP000199482">
    <property type="component" value="Chromosome I"/>
</dbReference>
<evidence type="ECO:0000256" key="1">
    <source>
        <dbReference type="ARBA" id="ARBA00004370"/>
    </source>
</evidence>
<keyword evidence="4 8" id="KW-0406">Ion transport</keyword>
<dbReference type="InterPro" id="IPR000711">
    <property type="entry name" value="ATPase_OSCP/dsu"/>
</dbReference>
<reference evidence="10" key="1">
    <citation type="submission" date="2016-10" db="EMBL/GenBank/DDBJ databases">
        <authorList>
            <person name="de Groot N.N."/>
        </authorList>
    </citation>
    <scope>NUCLEOTIDE SEQUENCE [LARGE SCALE GENOMIC DNA]</scope>
    <source>
        <strain evidence="10">CPCC 202695</strain>
    </source>
</reference>
<dbReference type="PRINTS" id="PR00125">
    <property type="entry name" value="ATPASEDELTA"/>
</dbReference>
<dbReference type="Proteomes" id="UP000893823">
    <property type="component" value="Unassembled WGS sequence"/>
</dbReference>
<dbReference type="OrthoDB" id="5242917at2"/>
<evidence type="ECO:0000313" key="11">
    <source>
        <dbReference type="Proteomes" id="UP000199482"/>
    </source>
</evidence>
<dbReference type="Pfam" id="PF00213">
    <property type="entry name" value="OSCP"/>
    <property type="match status" value="1"/>
</dbReference>
<dbReference type="GO" id="GO:0045259">
    <property type="term" value="C:proton-transporting ATP synthase complex"/>
    <property type="evidence" value="ECO:0007669"/>
    <property type="project" value="UniProtKB-KW"/>
</dbReference>
<dbReference type="AlphaFoldDB" id="A0A1H1TY85"/>
<evidence type="ECO:0000313" key="12">
    <source>
        <dbReference type="Proteomes" id="UP000893823"/>
    </source>
</evidence>
<comment type="similarity">
    <text evidence="8">Belongs to the ATPase delta chain family.</text>
</comment>
<evidence type="ECO:0000256" key="4">
    <source>
        <dbReference type="ARBA" id="ARBA00023065"/>
    </source>
</evidence>
<name>A0A1H1TY85_9MICO</name>
<dbReference type="NCBIfam" id="TIGR01145">
    <property type="entry name" value="ATP_synt_delta"/>
    <property type="match status" value="1"/>
</dbReference>
<evidence type="ECO:0000256" key="5">
    <source>
        <dbReference type="ARBA" id="ARBA00023136"/>
    </source>
</evidence>
<comment type="function">
    <text evidence="8">This protein is part of the stalk that links CF(0) to CF(1). It either transmits conformational changes from CF(0) to CF(1) or is implicated in proton conduction.</text>
</comment>
<evidence type="ECO:0000256" key="6">
    <source>
        <dbReference type="ARBA" id="ARBA00023196"/>
    </source>
</evidence>
<evidence type="ECO:0000313" key="10">
    <source>
        <dbReference type="EMBL" id="SDS65163.1"/>
    </source>
</evidence>
<keyword evidence="8" id="KW-1003">Cell membrane</keyword>
<keyword evidence="3 8" id="KW-0375">Hydrogen ion transport</keyword>
<dbReference type="GO" id="GO:0005886">
    <property type="term" value="C:plasma membrane"/>
    <property type="evidence" value="ECO:0007669"/>
    <property type="project" value="UniProtKB-SubCell"/>
</dbReference>
<reference evidence="11" key="2">
    <citation type="submission" date="2016-10" db="EMBL/GenBank/DDBJ databases">
        <authorList>
            <person name="Varghese N."/>
            <person name="Submissions S."/>
        </authorList>
    </citation>
    <scope>NUCLEOTIDE SEQUENCE [LARGE SCALE GENOMIC DNA]</scope>
    <source>
        <strain evidence="11">CPCC 202695</strain>
    </source>
</reference>
<dbReference type="PROSITE" id="PS00389">
    <property type="entry name" value="ATPASE_DELTA"/>
    <property type="match status" value="1"/>
</dbReference>
<comment type="function">
    <text evidence="8">F(1)F(0) ATP synthase produces ATP from ADP in the presence of a proton or sodium gradient. F-type ATPases consist of two structural domains, F(1) containing the extramembraneous catalytic core and F(0) containing the membrane proton channel, linked together by a central stalk and a peripheral stalk. During catalysis, ATP synthesis in the catalytic domain of F(1) is coupled via a rotary mechanism of the central stalk subunits to proton translocation.</text>
</comment>
<keyword evidence="2 8" id="KW-0813">Transport</keyword>
<dbReference type="NCBIfam" id="NF009967">
    <property type="entry name" value="PRK13430.1"/>
    <property type="match status" value="1"/>
</dbReference>
<organism evidence="10 11">
    <name type="scientific">Agromyces flavus</name>
    <dbReference type="NCBI Taxonomy" id="589382"/>
    <lineage>
        <taxon>Bacteria</taxon>
        <taxon>Bacillati</taxon>
        <taxon>Actinomycetota</taxon>
        <taxon>Actinomycetes</taxon>
        <taxon>Micrococcales</taxon>
        <taxon>Microbacteriaceae</taxon>
        <taxon>Agromyces</taxon>
    </lineage>
</organism>
<accession>A0A1H1TY85</accession>